<protein>
    <submittedName>
        <fullName evidence="1">Uncharacterized protein</fullName>
    </submittedName>
</protein>
<accession>A0A9P3LL00</accession>
<keyword evidence="2" id="KW-1185">Reference proteome</keyword>
<organism evidence="1 2">
    <name type="scientific">Phanerochaete sordida</name>
    <dbReference type="NCBI Taxonomy" id="48140"/>
    <lineage>
        <taxon>Eukaryota</taxon>
        <taxon>Fungi</taxon>
        <taxon>Dikarya</taxon>
        <taxon>Basidiomycota</taxon>
        <taxon>Agaricomycotina</taxon>
        <taxon>Agaricomycetes</taxon>
        <taxon>Polyporales</taxon>
        <taxon>Phanerochaetaceae</taxon>
        <taxon>Phanerochaete</taxon>
    </lineage>
</organism>
<dbReference type="AlphaFoldDB" id="A0A9P3LL00"/>
<evidence type="ECO:0000313" key="1">
    <source>
        <dbReference type="EMBL" id="GJE98169.1"/>
    </source>
</evidence>
<reference evidence="1 2" key="1">
    <citation type="submission" date="2021-08" db="EMBL/GenBank/DDBJ databases">
        <title>Draft Genome Sequence of Phanerochaete sordida strain YK-624.</title>
        <authorList>
            <person name="Mori T."/>
            <person name="Dohra H."/>
            <person name="Suzuki T."/>
            <person name="Kawagishi H."/>
            <person name="Hirai H."/>
        </authorList>
    </citation>
    <scope>NUCLEOTIDE SEQUENCE [LARGE SCALE GENOMIC DNA]</scope>
    <source>
        <strain evidence="1 2">YK-624</strain>
    </source>
</reference>
<sequence>MVAMSLPYGSVAETYCMHAKSILRCRPLANGHPLCVTEDGGSCRGAWPVSERLLSEVRLSSCIDMKYASPL</sequence>
<dbReference type="Proteomes" id="UP000703269">
    <property type="component" value="Unassembled WGS sequence"/>
</dbReference>
<name>A0A9P3LL00_9APHY</name>
<comment type="caution">
    <text evidence="1">The sequence shown here is derived from an EMBL/GenBank/DDBJ whole genome shotgun (WGS) entry which is preliminary data.</text>
</comment>
<dbReference type="EMBL" id="BPQB01000083">
    <property type="protein sequence ID" value="GJE98169.1"/>
    <property type="molecule type" value="Genomic_DNA"/>
</dbReference>
<gene>
    <name evidence="1" type="ORF">PsYK624_143910</name>
</gene>
<proteinExistence type="predicted"/>
<evidence type="ECO:0000313" key="2">
    <source>
        <dbReference type="Proteomes" id="UP000703269"/>
    </source>
</evidence>